<evidence type="ECO:0000259" key="1">
    <source>
        <dbReference type="Pfam" id="PF01052"/>
    </source>
</evidence>
<comment type="caution">
    <text evidence="2">The sequence shown here is derived from an EMBL/GenBank/DDBJ whole genome shotgun (WGS) entry which is preliminary data.</text>
</comment>
<evidence type="ECO:0000313" key="3">
    <source>
        <dbReference type="Proteomes" id="UP000054903"/>
    </source>
</evidence>
<sequence>MSPFSGLKRLTRAQAERQNIAALQFGFPALVSVGHRRYALAFEPCRSHYPLRLHGTACGAPLQLDLDAQALLPELSRDVLEKAGPHAARLVADACEDWLCALEGAFGFALELTAVSFDATPDAGAYGLALTHLQSGRSAGFSFHSEAVDLWLRRREDPLRDLRALARRIVVPVPVCIAGPTLSLLRLRRIRPGDALVLERHVRYLCLPLRDGMRRFLLKTQGDQTMIDRSIVDEQHPAPELTSEFIPIDALTFSFDAMIGSLRLTLDELSRLRSGSLVSLQIAVRERAVTLLCQGMPFARGELVDIDDVLAVRITSLVRSPDTDGTS</sequence>
<dbReference type="Gene3D" id="2.30.330.10">
    <property type="entry name" value="SpoA-like"/>
    <property type="match status" value="1"/>
</dbReference>
<dbReference type="PANTHER" id="PTHR30034">
    <property type="entry name" value="FLAGELLAR MOTOR SWITCH PROTEIN FLIM"/>
    <property type="match status" value="1"/>
</dbReference>
<feature type="domain" description="Flagellar motor switch protein FliN-like C-terminal" evidence="1">
    <location>
        <begin position="255"/>
        <end position="318"/>
    </location>
</feature>
<dbReference type="AlphaFoldDB" id="A0A158BCJ0"/>
<gene>
    <name evidence="2" type="ORF">AWB77_02623</name>
</gene>
<dbReference type="OrthoDB" id="8596370at2"/>
<dbReference type="SUPFAM" id="SSF101801">
    <property type="entry name" value="Surface presentation of antigens (SPOA)"/>
    <property type="match status" value="1"/>
</dbReference>
<proteinExistence type="predicted"/>
<dbReference type="Pfam" id="PF01052">
    <property type="entry name" value="FliMN_C"/>
    <property type="match status" value="1"/>
</dbReference>
<dbReference type="GO" id="GO:0071978">
    <property type="term" value="P:bacterial-type flagellum-dependent swarming motility"/>
    <property type="evidence" value="ECO:0007669"/>
    <property type="project" value="TreeGrafter"/>
</dbReference>
<dbReference type="STRING" id="1777138.AWB77_02623"/>
<name>A0A158BCJ0_9BURK</name>
<organism evidence="2 3">
    <name type="scientific">Caballeronia fortuita</name>
    <dbReference type="NCBI Taxonomy" id="1777138"/>
    <lineage>
        <taxon>Bacteria</taxon>
        <taxon>Pseudomonadati</taxon>
        <taxon>Pseudomonadota</taxon>
        <taxon>Betaproteobacteria</taxon>
        <taxon>Burkholderiales</taxon>
        <taxon>Burkholderiaceae</taxon>
        <taxon>Caballeronia</taxon>
    </lineage>
</organism>
<accession>A0A158BCJ0</accession>
<dbReference type="EMBL" id="FCNX02000006">
    <property type="protein sequence ID" value="SAK67506.1"/>
    <property type="molecule type" value="Genomic_DNA"/>
</dbReference>
<protein>
    <submittedName>
        <fullName evidence="2">Type III secretion system protein</fullName>
    </submittedName>
</protein>
<reference evidence="2" key="1">
    <citation type="submission" date="2016-01" db="EMBL/GenBank/DDBJ databases">
        <authorList>
            <person name="Peeters C."/>
        </authorList>
    </citation>
    <scope>NUCLEOTIDE SEQUENCE</scope>
    <source>
        <strain evidence="2">LMG 29320</strain>
    </source>
</reference>
<evidence type="ECO:0000313" key="2">
    <source>
        <dbReference type="EMBL" id="SAK67506.1"/>
    </source>
</evidence>
<dbReference type="PANTHER" id="PTHR30034:SF6">
    <property type="entry name" value="YOP PROTEINS TRANSLOCATION PROTEIN Q"/>
    <property type="match status" value="1"/>
</dbReference>
<dbReference type="Proteomes" id="UP000054903">
    <property type="component" value="Unassembled WGS sequence"/>
</dbReference>
<dbReference type="InterPro" id="IPR001543">
    <property type="entry name" value="FliN-like_C"/>
</dbReference>
<keyword evidence="3" id="KW-1185">Reference proteome</keyword>
<dbReference type="GO" id="GO:0050918">
    <property type="term" value="P:positive chemotaxis"/>
    <property type="evidence" value="ECO:0007669"/>
    <property type="project" value="TreeGrafter"/>
</dbReference>
<dbReference type="InterPro" id="IPR036429">
    <property type="entry name" value="SpoA-like_sf"/>
</dbReference>